<organism evidence="5 6">
    <name type="scientific">Cephus cinctus</name>
    <name type="common">Wheat stem sawfly</name>
    <dbReference type="NCBI Taxonomy" id="211228"/>
    <lineage>
        <taxon>Eukaryota</taxon>
        <taxon>Metazoa</taxon>
        <taxon>Ecdysozoa</taxon>
        <taxon>Arthropoda</taxon>
        <taxon>Hexapoda</taxon>
        <taxon>Insecta</taxon>
        <taxon>Pterygota</taxon>
        <taxon>Neoptera</taxon>
        <taxon>Endopterygota</taxon>
        <taxon>Hymenoptera</taxon>
        <taxon>Cephoidea</taxon>
        <taxon>Cephidae</taxon>
        <taxon>Cephus</taxon>
    </lineage>
</organism>
<keyword evidence="1 4" id="KW-0732">Signal</keyword>
<dbReference type="Proteomes" id="UP000694920">
    <property type="component" value="Unplaced"/>
</dbReference>
<dbReference type="GeneID" id="107273586"/>
<name>A0AAJ7CCI3_CEPCN</name>
<accession>A0AAJ7CCI3</accession>
<reference evidence="6" key="1">
    <citation type="submission" date="2025-08" db="UniProtKB">
        <authorList>
            <consortium name="RefSeq"/>
        </authorList>
    </citation>
    <scope>IDENTIFICATION</scope>
</reference>
<feature type="signal peptide" evidence="4">
    <location>
        <begin position="1"/>
        <end position="18"/>
    </location>
</feature>
<evidence type="ECO:0000256" key="1">
    <source>
        <dbReference type="ARBA" id="ARBA00022729"/>
    </source>
</evidence>
<keyword evidence="5" id="KW-1185">Reference proteome</keyword>
<feature type="chain" id="PRO_5042526334" evidence="4">
    <location>
        <begin position="19"/>
        <end position="1870"/>
    </location>
</feature>
<protein>
    <submittedName>
        <fullName evidence="6">Uncharacterized protein LOC107273586</fullName>
    </submittedName>
</protein>
<evidence type="ECO:0000313" key="6">
    <source>
        <dbReference type="RefSeq" id="XP_015607427.1"/>
    </source>
</evidence>
<evidence type="ECO:0000313" key="5">
    <source>
        <dbReference type="Proteomes" id="UP000694920"/>
    </source>
</evidence>
<dbReference type="KEGG" id="ccin:107273586"/>
<sequence length="1870" mass="213945">MVSLVYLFLACALITTNATEFNVTSTSTEYLDNRLKEVKVEIAKAHNEEFAPDRPSIYNVQWERLWSKSLSTKHAMTVNMFEKTFVLDGNRIMSIAIEIDPKNKNSTLQEISIIRQEQTVKFIRSTVWKNSLYFLVCQESGPCSLYTGKVTKTQNLVLTYRHTIRNKGTFEDAAFFTQNNQLYLVVAENTGRYTMPSVIYRWMGTYMDIIEEVMTTGAVSVTTFKHKHSEIIIFAQNVNGNPRIGSGVYRFKNDVLENIQFLATDAPHSIQHYTHMDSTFVLVVNENKPSDVFWWDGKELLKWMEIVDIKSPSIVRIIHTMEDTLFFVAYMNTVQVYRLLNAAYTKLDPFVLEDRIRITDMDIWMNDKIITLILVTLGPNNLHHIEPLDLVIKKITNGLLNQKIESAFKCLQNLADRLKERMPNVEEAKSLWPRLLSSSENINITESIKFTDMILKSGSVKNTDVSITEEIMRPSEISNNLQTLKSTADKILLESQKTVQKNKPNLFTGNMVIRSNASFNELHVDSLETNFFNNENIDFKQIISRSKKQEFSEPLKGKHVIINTLLMESHCGIPFQYWSQKDKPWRMSLNKSDRNMDFINNTILIKSNLNVNELRVHKLNNVQLEEFFDDLFIPGYRQHITGNIIFKKALKVVNLTTETLNGIPSNHLITKTTDQQLQNVYIKSLGVQNLVADTINGVPVSQAAMTTKKNHIKGEVIMSDLEITDELIYDSNGNFSEIRPTFIYDDVTILGDLIIKNLDVKSKNSIILRGKEINIEKLFNTSWTKSSNQVITNSITLKKGVTIDNLQTKYLNGLTEDDFLYTTMKEIPEDFGKLHFHSFETGGSLFSDKSKPSYYLFAGESLIVNAKLHIENLTVRHLYTKFFNKFPVDSLGKNIVTEFPHDVVFETVLVNDFVRADQMSISSLNDVHMTEFFKKAIYVDGNYNMETVNVQQFNVFNFNVENINGKLLNDIFAIFTQSHLALQNLSIDGNLEVEGNLKVNYINDNETEDYLSMIVSTDHVIADGPYIIENLTVHGDMYINFLHGEKLENLLLNKFSKTQEQTIPGSFSFYNVKSNNLTVNFINDCDMSKLLFIDQPLIFNRNVTFNDLFIKQDVFTTVLNNNNITTLYDNLLFVPSTNIHNLTINGRLSWETLASNENSLSYLYENAVTRNTNQIILQDTIFVNNVSAVDVQSDENLANLSIVDIVSDSVLSKDNTSVEISGRKVFNNDLSMENLNVINNTYVLSINGADIRYINSSIVKKFNQETITGPTIFKGDVTIGRLFVKSGNVHGRPIRGLVQNTDILPNGIVFQNLEIKGRLISKMLDGIDFQDFMANRVSLSGDHQVFGNFQFNKRIVVTDNAVIDTINNITMSDLIVNGKKEEQIIYGSKLFSNNLIVHGHMYAPLINNMDIVNEYRNGIVNDDSVDIYGDLVFQSNVDIRPGTNVSGYLNGMSLHRVNDEFGSEVQGSLVELKRNEHLIENTITKFVNVSQSLSNIFFYLENEEKLELRVPNVERIIVKYIESITKLNMYGNELGRYCGLPDSCPCPTQYSAEILDKDCKIWKNNDSEILYNFYEPNGAFGINIFTNSISSSRECTGNDPNKEFIKIAWMTPKADYKEQLGEGLGVNFQTTLLRQGFVKDVEVLTYNENIYIILAIYYDATQSSHQLESPIYKLDWTTRKITLAQNISTNGAWALETFKIPGQGPYLLVGCSQYQAESQLYRINPISSKFELVRTFASASRHVKSLVQQTDYFILLDDPVTNSVHIFQYNFVFNNFYFYQNLYFDSRITSIEVFYAGEFKSSDSYIIITTEEGKLHIYEYMFFGKFQLKTVHWVNDIQTAVPFYFKGHRYVFVGTKQYSSVFKIVGQGPD</sequence>
<evidence type="ECO:0000256" key="4">
    <source>
        <dbReference type="SAM" id="SignalP"/>
    </source>
</evidence>
<keyword evidence="3" id="KW-0175">Coiled coil</keyword>
<evidence type="ECO:0000256" key="2">
    <source>
        <dbReference type="ARBA" id="ARBA00022737"/>
    </source>
</evidence>
<proteinExistence type="predicted"/>
<feature type="coiled-coil region" evidence="3">
    <location>
        <begin position="401"/>
        <end position="428"/>
    </location>
</feature>
<gene>
    <name evidence="6" type="primary">LOC107273586</name>
</gene>
<evidence type="ECO:0000256" key="3">
    <source>
        <dbReference type="SAM" id="Coils"/>
    </source>
</evidence>
<dbReference type="PROSITE" id="PS50912">
    <property type="entry name" value="EAR"/>
    <property type="match status" value="1"/>
</dbReference>
<dbReference type="InterPro" id="IPR009039">
    <property type="entry name" value="EAR"/>
</dbReference>
<dbReference type="RefSeq" id="XP_015607427.1">
    <property type="nucleotide sequence ID" value="XM_015751941.2"/>
</dbReference>
<keyword evidence="2" id="KW-0677">Repeat</keyword>